<sequence>MNTTNKVAWAVFAILAVVIGLYPALYFFIDRDFGLLASKEDALLSNLFWNIGFYGHILFGGLALLVGWVQFNKKWRKANLKRHRTIGKIYIISALISGVCAIYIALYATGGIISTLGFMSLGVLWLFFTSRAYLAVRKRDLQLHQGFMIYSYAACFAAVTLRIWLPLLTIIFHDFTMAYRIVAWLCWMPNMIFAFFWVRRRGLQLG</sequence>
<keyword evidence="1" id="KW-1133">Transmembrane helix</keyword>
<gene>
    <name evidence="2" type="ORF">D7Z94_15645</name>
</gene>
<feature type="transmembrane region" description="Helical" evidence="1">
    <location>
        <begin position="89"/>
        <end position="106"/>
    </location>
</feature>
<dbReference type="AlphaFoldDB" id="A0A3B0C6M6"/>
<accession>A0A3B0C6M6</accession>
<dbReference type="InterPro" id="IPR018750">
    <property type="entry name" value="DUF2306_membrane"/>
</dbReference>
<dbReference type="Pfam" id="PF10067">
    <property type="entry name" value="DUF2306"/>
    <property type="match status" value="1"/>
</dbReference>
<comment type="caution">
    <text evidence="2">The sequence shown here is derived from an EMBL/GenBank/DDBJ whole genome shotgun (WGS) entry which is preliminary data.</text>
</comment>
<feature type="transmembrane region" description="Helical" evidence="1">
    <location>
        <begin position="49"/>
        <end position="69"/>
    </location>
</feature>
<dbReference type="OrthoDB" id="6385003at2"/>
<name>A0A3B0C6M6_9FLAO</name>
<dbReference type="RefSeq" id="WP_120712527.1">
    <property type="nucleotide sequence ID" value="NZ_RBCJ01000003.1"/>
</dbReference>
<feature type="transmembrane region" description="Helical" evidence="1">
    <location>
        <begin position="146"/>
        <end position="165"/>
    </location>
</feature>
<reference evidence="2 3" key="1">
    <citation type="submission" date="2018-10" db="EMBL/GenBank/DDBJ databases">
        <title>Ulvibacterium marinum gen. nov., sp. nov., a novel marine bacterium of the family Flavobacteriaceae, isolated from a culture of the green alga Ulva prolifera.</title>
        <authorList>
            <person name="Zhang Z."/>
        </authorList>
    </citation>
    <scope>NUCLEOTIDE SEQUENCE [LARGE SCALE GENOMIC DNA]</scope>
    <source>
        <strain evidence="2 3">CCMM003</strain>
    </source>
</reference>
<feature type="transmembrane region" description="Helical" evidence="1">
    <location>
        <begin position="7"/>
        <end position="29"/>
    </location>
</feature>
<proteinExistence type="predicted"/>
<evidence type="ECO:0000256" key="1">
    <source>
        <dbReference type="SAM" id="Phobius"/>
    </source>
</evidence>
<organism evidence="2 3">
    <name type="scientific">Ulvibacterium marinum</name>
    <dbReference type="NCBI Taxonomy" id="2419782"/>
    <lineage>
        <taxon>Bacteria</taxon>
        <taxon>Pseudomonadati</taxon>
        <taxon>Bacteroidota</taxon>
        <taxon>Flavobacteriia</taxon>
        <taxon>Flavobacteriales</taxon>
        <taxon>Flavobacteriaceae</taxon>
        <taxon>Ulvibacterium</taxon>
    </lineage>
</organism>
<feature type="transmembrane region" description="Helical" evidence="1">
    <location>
        <begin position="112"/>
        <end position="134"/>
    </location>
</feature>
<feature type="transmembrane region" description="Helical" evidence="1">
    <location>
        <begin position="177"/>
        <end position="198"/>
    </location>
</feature>
<evidence type="ECO:0000313" key="2">
    <source>
        <dbReference type="EMBL" id="RKN79719.1"/>
    </source>
</evidence>
<keyword evidence="1" id="KW-0472">Membrane</keyword>
<dbReference type="EMBL" id="RBCJ01000003">
    <property type="protein sequence ID" value="RKN79719.1"/>
    <property type="molecule type" value="Genomic_DNA"/>
</dbReference>
<keyword evidence="3" id="KW-1185">Reference proteome</keyword>
<keyword evidence="1" id="KW-0812">Transmembrane</keyword>
<protein>
    <submittedName>
        <fullName evidence="2">DUF2306 domain-containing protein</fullName>
    </submittedName>
</protein>
<evidence type="ECO:0000313" key="3">
    <source>
        <dbReference type="Proteomes" id="UP000276603"/>
    </source>
</evidence>
<dbReference type="Proteomes" id="UP000276603">
    <property type="component" value="Unassembled WGS sequence"/>
</dbReference>